<gene>
    <name evidence="1" type="ORF">PICMEDRAFT_145542</name>
</gene>
<proteinExistence type="predicted"/>
<protein>
    <submittedName>
        <fullName evidence="1">Uncharacterized protein</fullName>
    </submittedName>
</protein>
<keyword evidence="2" id="KW-1185">Reference proteome</keyword>
<dbReference type="AlphaFoldDB" id="A0A1E3NKE3"/>
<accession>A0A1E3NKE3</accession>
<dbReference type="PROSITE" id="PS51257">
    <property type="entry name" value="PROKAR_LIPOPROTEIN"/>
    <property type="match status" value="1"/>
</dbReference>
<reference evidence="1 2" key="1">
    <citation type="journal article" date="2016" name="Proc. Natl. Acad. Sci. U.S.A.">
        <title>Comparative genomics of biotechnologically important yeasts.</title>
        <authorList>
            <person name="Riley R."/>
            <person name="Haridas S."/>
            <person name="Wolfe K.H."/>
            <person name="Lopes M.R."/>
            <person name="Hittinger C.T."/>
            <person name="Goeker M."/>
            <person name="Salamov A.A."/>
            <person name="Wisecaver J.H."/>
            <person name="Long T.M."/>
            <person name="Calvey C.H."/>
            <person name="Aerts A.L."/>
            <person name="Barry K.W."/>
            <person name="Choi C."/>
            <person name="Clum A."/>
            <person name="Coughlan A.Y."/>
            <person name="Deshpande S."/>
            <person name="Douglass A.P."/>
            <person name="Hanson S.J."/>
            <person name="Klenk H.-P."/>
            <person name="LaButti K.M."/>
            <person name="Lapidus A."/>
            <person name="Lindquist E.A."/>
            <person name="Lipzen A.M."/>
            <person name="Meier-Kolthoff J.P."/>
            <person name="Ohm R.A."/>
            <person name="Otillar R.P."/>
            <person name="Pangilinan J.L."/>
            <person name="Peng Y."/>
            <person name="Rokas A."/>
            <person name="Rosa C.A."/>
            <person name="Scheuner C."/>
            <person name="Sibirny A.A."/>
            <person name="Slot J.C."/>
            <person name="Stielow J.B."/>
            <person name="Sun H."/>
            <person name="Kurtzman C.P."/>
            <person name="Blackwell M."/>
            <person name="Grigoriev I.V."/>
            <person name="Jeffries T.W."/>
        </authorList>
    </citation>
    <scope>NUCLEOTIDE SEQUENCE [LARGE SCALE GENOMIC DNA]</scope>
    <source>
        <strain evidence="1 2">NRRL Y-2026</strain>
    </source>
</reference>
<dbReference type="RefSeq" id="XP_019016916.1">
    <property type="nucleotide sequence ID" value="XM_019160429.1"/>
</dbReference>
<dbReference type="Proteomes" id="UP000094455">
    <property type="component" value="Unassembled WGS sequence"/>
</dbReference>
<sequence>MLSRTKQSNRAYCTLHYSFIYGFSSACPCWGKIPLLQVQLSVRRAASKHLLGRPPSLPLPLSLWLQTQSSSNGSSQLPTICPSIDTVIVIVSIHRLPSPTPTSPPSSTT</sequence>
<organism evidence="1 2">
    <name type="scientific">Pichia membranifaciens NRRL Y-2026</name>
    <dbReference type="NCBI Taxonomy" id="763406"/>
    <lineage>
        <taxon>Eukaryota</taxon>
        <taxon>Fungi</taxon>
        <taxon>Dikarya</taxon>
        <taxon>Ascomycota</taxon>
        <taxon>Saccharomycotina</taxon>
        <taxon>Pichiomycetes</taxon>
        <taxon>Pichiales</taxon>
        <taxon>Pichiaceae</taxon>
        <taxon>Pichia</taxon>
    </lineage>
</organism>
<dbReference type="GeneID" id="30177116"/>
<name>A0A1E3NKE3_9ASCO</name>
<evidence type="ECO:0000313" key="2">
    <source>
        <dbReference type="Proteomes" id="UP000094455"/>
    </source>
</evidence>
<dbReference type="EMBL" id="KV454004">
    <property type="protein sequence ID" value="ODQ45803.1"/>
    <property type="molecule type" value="Genomic_DNA"/>
</dbReference>
<evidence type="ECO:0000313" key="1">
    <source>
        <dbReference type="EMBL" id="ODQ45803.1"/>
    </source>
</evidence>